<feature type="transmembrane region" description="Helical" evidence="1">
    <location>
        <begin position="40"/>
        <end position="61"/>
    </location>
</feature>
<dbReference type="Proteomes" id="UP000177785">
    <property type="component" value="Unassembled WGS sequence"/>
</dbReference>
<keyword evidence="1" id="KW-1133">Transmembrane helix</keyword>
<evidence type="ECO:0008006" key="4">
    <source>
        <dbReference type="Google" id="ProtNLM"/>
    </source>
</evidence>
<dbReference type="STRING" id="1802115.A2756_02685"/>
<organism evidence="2 3">
    <name type="scientific">Candidatus Ryanbacteria bacterium RIFCSPHIGHO2_01_FULL_48_27</name>
    <dbReference type="NCBI Taxonomy" id="1802115"/>
    <lineage>
        <taxon>Bacteria</taxon>
        <taxon>Candidatus Ryaniibacteriota</taxon>
    </lineage>
</organism>
<dbReference type="AlphaFoldDB" id="A0A1G2G6B4"/>
<name>A0A1G2G6B4_9BACT</name>
<reference evidence="2 3" key="1">
    <citation type="journal article" date="2016" name="Nat. Commun.">
        <title>Thousands of microbial genomes shed light on interconnected biogeochemical processes in an aquifer system.</title>
        <authorList>
            <person name="Anantharaman K."/>
            <person name="Brown C.T."/>
            <person name="Hug L.A."/>
            <person name="Sharon I."/>
            <person name="Castelle C.J."/>
            <person name="Probst A.J."/>
            <person name="Thomas B.C."/>
            <person name="Singh A."/>
            <person name="Wilkins M.J."/>
            <person name="Karaoz U."/>
            <person name="Brodie E.L."/>
            <person name="Williams K.H."/>
            <person name="Hubbard S.S."/>
            <person name="Banfield J.F."/>
        </authorList>
    </citation>
    <scope>NUCLEOTIDE SEQUENCE [LARGE SCALE GENOMIC DNA]</scope>
</reference>
<keyword evidence="1" id="KW-0812">Transmembrane</keyword>
<comment type="caution">
    <text evidence="2">The sequence shown here is derived from an EMBL/GenBank/DDBJ whole genome shotgun (WGS) entry which is preliminary data.</text>
</comment>
<evidence type="ECO:0000256" key="1">
    <source>
        <dbReference type="SAM" id="Phobius"/>
    </source>
</evidence>
<dbReference type="EMBL" id="MHNL01000005">
    <property type="protein sequence ID" value="OGZ45789.1"/>
    <property type="molecule type" value="Genomic_DNA"/>
</dbReference>
<proteinExistence type="predicted"/>
<sequence length="154" mass="17626">MHLFLLDCFGQNKYDALKLAKGMGWIRAILNHMHLFKDKYVRMVLVLLGILLAIVLSLMGVRGYMRWEDRQYFGEIIRITDMGFVITDSIVKERIIDVSDQTVVKKGPHTEQDGFHVGDHVIIVGEASTDGHVQATLVRIVENNQDIILPRRKP</sequence>
<protein>
    <recommendedName>
        <fullName evidence="4">DUF5666 domain-containing protein</fullName>
    </recommendedName>
</protein>
<evidence type="ECO:0000313" key="3">
    <source>
        <dbReference type="Proteomes" id="UP000177785"/>
    </source>
</evidence>
<gene>
    <name evidence="2" type="ORF">A2756_02685</name>
</gene>
<evidence type="ECO:0000313" key="2">
    <source>
        <dbReference type="EMBL" id="OGZ45789.1"/>
    </source>
</evidence>
<accession>A0A1G2G6B4</accession>
<keyword evidence="1" id="KW-0472">Membrane</keyword>